<accession>A0ABW7WWG1</accession>
<dbReference type="EMBL" id="JBIRYO010000004">
    <property type="protein sequence ID" value="MFI2473170.1"/>
    <property type="molecule type" value="Genomic_DNA"/>
</dbReference>
<dbReference type="Proteomes" id="UP001611415">
    <property type="component" value="Unassembled WGS sequence"/>
</dbReference>
<protein>
    <submittedName>
        <fullName evidence="1">Uncharacterized protein</fullName>
    </submittedName>
</protein>
<organism evidence="1 2">
    <name type="scientific">Nocardia xishanensis</name>
    <dbReference type="NCBI Taxonomy" id="238964"/>
    <lineage>
        <taxon>Bacteria</taxon>
        <taxon>Bacillati</taxon>
        <taxon>Actinomycetota</taxon>
        <taxon>Actinomycetes</taxon>
        <taxon>Mycobacteriales</taxon>
        <taxon>Nocardiaceae</taxon>
        <taxon>Nocardia</taxon>
    </lineage>
</organism>
<proteinExistence type="predicted"/>
<reference evidence="1 2" key="1">
    <citation type="submission" date="2024-10" db="EMBL/GenBank/DDBJ databases">
        <title>The Natural Products Discovery Center: Release of the First 8490 Sequenced Strains for Exploring Actinobacteria Biosynthetic Diversity.</title>
        <authorList>
            <person name="Kalkreuter E."/>
            <person name="Kautsar S.A."/>
            <person name="Yang D."/>
            <person name="Bader C.D."/>
            <person name="Teijaro C.N."/>
            <person name="Fluegel L."/>
            <person name="Davis C.M."/>
            <person name="Simpson J.R."/>
            <person name="Lauterbach L."/>
            <person name="Steele A.D."/>
            <person name="Gui C."/>
            <person name="Meng S."/>
            <person name="Li G."/>
            <person name="Viehrig K."/>
            <person name="Ye F."/>
            <person name="Su P."/>
            <person name="Kiefer A.F."/>
            <person name="Nichols A."/>
            <person name="Cepeda A.J."/>
            <person name="Yan W."/>
            <person name="Fan B."/>
            <person name="Jiang Y."/>
            <person name="Adhikari A."/>
            <person name="Zheng C.-J."/>
            <person name="Schuster L."/>
            <person name="Cowan T.M."/>
            <person name="Smanski M.J."/>
            <person name="Chevrette M.G."/>
            <person name="De Carvalho L.P.S."/>
            <person name="Shen B."/>
        </authorList>
    </citation>
    <scope>NUCLEOTIDE SEQUENCE [LARGE SCALE GENOMIC DNA]</scope>
    <source>
        <strain evidence="1 2">NPDC019275</strain>
    </source>
</reference>
<evidence type="ECO:0000313" key="1">
    <source>
        <dbReference type="EMBL" id="MFI2473170.1"/>
    </source>
</evidence>
<keyword evidence="2" id="KW-1185">Reference proteome</keyword>
<evidence type="ECO:0000313" key="2">
    <source>
        <dbReference type="Proteomes" id="UP001611415"/>
    </source>
</evidence>
<gene>
    <name evidence="1" type="ORF">ACH49W_07300</name>
</gene>
<comment type="caution">
    <text evidence="1">The sequence shown here is derived from an EMBL/GenBank/DDBJ whole genome shotgun (WGS) entry which is preliminary data.</text>
</comment>
<name>A0ABW7WWG1_9NOCA</name>
<sequence length="44" mass="4398">MPTSKPIRIPGDARNALGRFRRGGGSAGASAVEAGLVLLTHAPA</sequence>
<dbReference type="RefSeq" id="WP_397091769.1">
    <property type="nucleotide sequence ID" value="NZ_JBIRYO010000004.1"/>
</dbReference>